<keyword evidence="4 6" id="KW-1133">Transmembrane helix</keyword>
<organism evidence="8 9">
    <name type="scientific">Agaricus bisporus var. burnettii (strain JB137-S8 / ATCC MYA-4627 / FGSC 10392)</name>
    <name type="common">White button mushroom</name>
    <dbReference type="NCBI Taxonomy" id="597362"/>
    <lineage>
        <taxon>Eukaryota</taxon>
        <taxon>Fungi</taxon>
        <taxon>Dikarya</taxon>
        <taxon>Basidiomycota</taxon>
        <taxon>Agaricomycotina</taxon>
        <taxon>Agaricomycetes</taxon>
        <taxon>Agaricomycetidae</taxon>
        <taxon>Agaricales</taxon>
        <taxon>Agaricineae</taxon>
        <taxon>Agaricaceae</taxon>
        <taxon>Agaricus</taxon>
    </lineage>
</organism>
<feature type="transmembrane region" description="Helical" evidence="6">
    <location>
        <begin position="119"/>
        <end position="138"/>
    </location>
</feature>
<feature type="transmembrane region" description="Helical" evidence="6">
    <location>
        <begin position="144"/>
        <end position="166"/>
    </location>
</feature>
<dbReference type="OMA" id="ERRIHIA"/>
<dbReference type="HOGENOM" id="CLU_001265_0_6_1"/>
<evidence type="ECO:0000256" key="2">
    <source>
        <dbReference type="ARBA" id="ARBA00022448"/>
    </source>
</evidence>
<keyword evidence="2" id="KW-0813">Transport</keyword>
<keyword evidence="5 6" id="KW-0472">Membrane</keyword>
<dbReference type="InParanoid" id="K5W0K2"/>
<dbReference type="PANTHER" id="PTHR43791">
    <property type="entry name" value="PERMEASE-RELATED"/>
    <property type="match status" value="1"/>
</dbReference>
<dbReference type="GO" id="GO:0022857">
    <property type="term" value="F:transmembrane transporter activity"/>
    <property type="evidence" value="ECO:0007669"/>
    <property type="project" value="InterPro"/>
</dbReference>
<feature type="transmembrane region" description="Helical" evidence="6">
    <location>
        <begin position="329"/>
        <end position="348"/>
    </location>
</feature>
<dbReference type="Gene3D" id="1.20.1250.20">
    <property type="entry name" value="MFS general substrate transporter like domains"/>
    <property type="match status" value="2"/>
</dbReference>
<dbReference type="Proteomes" id="UP000008493">
    <property type="component" value="Unassembled WGS sequence"/>
</dbReference>
<reference evidence="9" key="1">
    <citation type="journal article" date="2012" name="Proc. Natl. Acad. Sci. U.S.A.">
        <title>Genome sequence of the button mushroom Agaricus bisporus reveals mechanisms governing adaptation to a humic-rich ecological niche.</title>
        <authorList>
            <person name="Morin E."/>
            <person name="Kohler A."/>
            <person name="Baker A.R."/>
            <person name="Foulongne-Oriol M."/>
            <person name="Lombard V."/>
            <person name="Nagy L.G."/>
            <person name="Ohm R.A."/>
            <person name="Patyshakuliyeva A."/>
            <person name="Brun A."/>
            <person name="Aerts A.L."/>
            <person name="Bailey A.M."/>
            <person name="Billette C."/>
            <person name="Coutinho P.M."/>
            <person name="Deakin G."/>
            <person name="Doddapaneni H."/>
            <person name="Floudas D."/>
            <person name="Grimwood J."/>
            <person name="Hilden K."/>
            <person name="Kuees U."/>
            <person name="LaButti K.M."/>
            <person name="Lapidus A."/>
            <person name="Lindquist E.A."/>
            <person name="Lucas S.M."/>
            <person name="Murat C."/>
            <person name="Riley R.W."/>
            <person name="Salamov A.A."/>
            <person name="Schmutz J."/>
            <person name="Subramanian V."/>
            <person name="Woesten H.A.B."/>
            <person name="Xu J."/>
            <person name="Eastwood D.C."/>
            <person name="Foster G.D."/>
            <person name="Sonnenberg A.S."/>
            <person name="Cullen D."/>
            <person name="de Vries R.P."/>
            <person name="Lundell T."/>
            <person name="Hibbett D.S."/>
            <person name="Henrissat B."/>
            <person name="Burton K.S."/>
            <person name="Kerrigan R.W."/>
            <person name="Challen M.P."/>
            <person name="Grigoriev I.V."/>
            <person name="Martin F."/>
        </authorList>
    </citation>
    <scope>NUCLEOTIDE SEQUENCE [LARGE SCALE GENOMIC DNA]</scope>
    <source>
        <strain evidence="9">JB137-S8 / ATCC MYA-4627 / FGSC 10392</strain>
    </source>
</reference>
<feature type="transmembrane region" description="Helical" evidence="6">
    <location>
        <begin position="86"/>
        <end position="107"/>
    </location>
</feature>
<dbReference type="FunFam" id="1.20.1250.20:FF:000013">
    <property type="entry name" value="MFS general substrate transporter"/>
    <property type="match status" value="1"/>
</dbReference>
<gene>
    <name evidence="8" type="ORF">AGABI1DRAFT_73418</name>
</gene>
<feature type="transmembrane region" description="Helical" evidence="6">
    <location>
        <begin position="387"/>
        <end position="407"/>
    </location>
</feature>
<name>K5W0K2_AGABU</name>
<evidence type="ECO:0000256" key="5">
    <source>
        <dbReference type="ARBA" id="ARBA00023136"/>
    </source>
</evidence>
<feature type="transmembrane region" description="Helical" evidence="6">
    <location>
        <begin position="419"/>
        <end position="439"/>
    </location>
</feature>
<feature type="transmembrane region" description="Helical" evidence="6">
    <location>
        <begin position="360"/>
        <end position="381"/>
    </location>
</feature>
<dbReference type="Pfam" id="PF07690">
    <property type="entry name" value="MFS_1"/>
    <property type="match status" value="1"/>
</dbReference>
<evidence type="ECO:0000256" key="3">
    <source>
        <dbReference type="ARBA" id="ARBA00022692"/>
    </source>
</evidence>
<dbReference type="InterPro" id="IPR011701">
    <property type="entry name" value="MFS"/>
</dbReference>
<feature type="transmembrane region" description="Helical" evidence="6">
    <location>
        <begin position="178"/>
        <end position="200"/>
    </location>
</feature>
<accession>K5W0K2</accession>
<feature type="transmembrane region" description="Helical" evidence="6">
    <location>
        <begin position="212"/>
        <end position="234"/>
    </location>
</feature>
<dbReference type="InterPro" id="IPR020846">
    <property type="entry name" value="MFS_dom"/>
</dbReference>
<protein>
    <recommendedName>
        <fullName evidence="7">Major facilitator superfamily (MFS) profile domain-containing protein</fullName>
    </recommendedName>
</protein>
<dbReference type="FunFam" id="1.20.1250.20:FF:000057">
    <property type="entry name" value="MFS general substrate transporter"/>
    <property type="match status" value="1"/>
</dbReference>
<dbReference type="OrthoDB" id="2985014at2759"/>
<comment type="subcellular location">
    <subcellularLocation>
        <location evidence="1">Membrane</location>
        <topology evidence="1">Multi-pass membrane protein</topology>
    </subcellularLocation>
</comment>
<dbReference type="InterPro" id="IPR036259">
    <property type="entry name" value="MFS_trans_sf"/>
</dbReference>
<dbReference type="GO" id="GO:0016020">
    <property type="term" value="C:membrane"/>
    <property type="evidence" value="ECO:0007669"/>
    <property type="project" value="UniProtKB-SubCell"/>
</dbReference>
<keyword evidence="3 6" id="KW-0812">Transmembrane</keyword>
<dbReference type="PANTHER" id="PTHR43791:SF6">
    <property type="entry name" value="TRANSPORTER, PUTATIVE (AFU_ORTHOLOGUE AFUA_1G16690)-RELATED"/>
    <property type="match status" value="1"/>
</dbReference>
<feature type="domain" description="Major facilitator superfamily (MFS) profile" evidence="7">
    <location>
        <begin position="52"/>
        <end position="474"/>
    </location>
</feature>
<evidence type="ECO:0000256" key="6">
    <source>
        <dbReference type="SAM" id="Phobius"/>
    </source>
</evidence>
<dbReference type="PROSITE" id="PS50850">
    <property type="entry name" value="MFS"/>
    <property type="match status" value="1"/>
</dbReference>
<feature type="transmembrane region" description="Helical" evidence="6">
    <location>
        <begin position="451"/>
        <end position="473"/>
    </location>
</feature>
<dbReference type="AlphaFoldDB" id="K5W0K2"/>
<evidence type="ECO:0000313" key="9">
    <source>
        <dbReference type="Proteomes" id="UP000008493"/>
    </source>
</evidence>
<evidence type="ECO:0000313" key="8">
    <source>
        <dbReference type="EMBL" id="EKM80324.1"/>
    </source>
</evidence>
<dbReference type="GeneID" id="18831105"/>
<evidence type="ECO:0000256" key="4">
    <source>
        <dbReference type="ARBA" id="ARBA00022989"/>
    </source>
</evidence>
<dbReference type="RefSeq" id="XP_007329040.1">
    <property type="nucleotide sequence ID" value="XM_007328978.1"/>
</dbReference>
<dbReference type="SUPFAM" id="SSF103473">
    <property type="entry name" value="MFS general substrate transporter"/>
    <property type="match status" value="1"/>
</dbReference>
<feature type="transmembrane region" description="Helical" evidence="6">
    <location>
        <begin position="297"/>
        <end position="317"/>
    </location>
</feature>
<keyword evidence="9" id="KW-1185">Reference proteome</keyword>
<evidence type="ECO:0000256" key="1">
    <source>
        <dbReference type="ARBA" id="ARBA00004141"/>
    </source>
</evidence>
<dbReference type="KEGG" id="abp:AGABI1DRAFT73418"/>
<proteinExistence type="predicted"/>
<dbReference type="EMBL" id="JH971389">
    <property type="protein sequence ID" value="EKM80324.1"/>
    <property type="molecule type" value="Genomic_DNA"/>
</dbReference>
<sequence length="502" mass="55956">MSGYLSTSQASDEELIHLTGPQVDHSDAGLEFGGPKARKELEKKLLKKLDSRMSILVVIYVLNYIDRNSAAAARLRGFEEDLGLEGSQFASILSVFYFGYIIMQIPSNMFLSRIGKPSVYLPCCIIVWGTVSLCTGSTSYYGALFARFLLGFVEAAFFPGALYLIARWYKRNELSQRTTYFACGSLISNAFGSLIASGILDLMDGIFGYAAWRWLFFVEGGLTVLVAIIAIFTLPDFPETEVIHWLTPAEHALARRRMIEDNAEDIQQPNACNSSDQAVKPSNAVAGLILAFSDWKVWYMAVTLFLLALSLSFHIYFPTLTATMGYNATISLLLCAPPWLVATVWALWISRHSDTTNERCMHIVVPLLIGIGGFLLAMSTMNTAVRYVSLFLMAQSFAGFMCFLAWASSTVSKPPAKRAVALALINTISQSGNMFGAFAWVKSWGPSYNKSYAICAAASLLCILMCLWLRMTLKRLNREMDMKDTQSDESVDRPRTRWRYHL</sequence>
<evidence type="ECO:0000259" key="7">
    <source>
        <dbReference type="PROSITE" id="PS50850"/>
    </source>
</evidence>
<dbReference type="eggNOG" id="KOG2533">
    <property type="taxonomic scope" value="Eukaryota"/>
</dbReference>